<organism evidence="1 2">
    <name type="scientific">Staphylococcus aureus</name>
    <dbReference type="NCBI Taxonomy" id="1280"/>
    <lineage>
        <taxon>Bacteria</taxon>
        <taxon>Bacillati</taxon>
        <taxon>Bacillota</taxon>
        <taxon>Bacilli</taxon>
        <taxon>Bacillales</taxon>
        <taxon>Staphylococcaceae</taxon>
        <taxon>Staphylococcus</taxon>
    </lineage>
</organism>
<proteinExistence type="predicted"/>
<accession>A0AA40ML33</accession>
<dbReference type="EMBL" id="JXIG01000251">
    <property type="protein sequence ID" value="KIU01531.1"/>
    <property type="molecule type" value="Genomic_DNA"/>
</dbReference>
<dbReference type="AlphaFoldDB" id="A0AA40ML33"/>
<protein>
    <submittedName>
        <fullName evidence="1">CarR</fullName>
    </submittedName>
</protein>
<feature type="non-terminal residue" evidence="1">
    <location>
        <position position="1"/>
    </location>
</feature>
<evidence type="ECO:0000313" key="2">
    <source>
        <dbReference type="Proteomes" id="UP000032274"/>
    </source>
</evidence>
<dbReference type="Proteomes" id="UP000032274">
    <property type="component" value="Unassembled WGS sequence"/>
</dbReference>
<evidence type="ECO:0000313" key="1">
    <source>
        <dbReference type="EMBL" id="KIU01531.1"/>
    </source>
</evidence>
<name>A0AA40ML33_STAAU</name>
<comment type="caution">
    <text evidence="1">The sequence shown here is derived from an EMBL/GenBank/DDBJ whole genome shotgun (WGS) entry which is preliminary data.</text>
</comment>
<feature type="non-terminal residue" evidence="1">
    <location>
        <position position="139"/>
    </location>
</feature>
<reference evidence="1 2" key="1">
    <citation type="submission" date="2015-01" db="EMBL/GenBank/DDBJ databases">
        <title>Characterization of Swiss Staphylococcus aureus strains involved in food poisoning.</title>
        <authorList>
            <person name="Crovadore J."/>
            <person name="Chablais R."/>
            <person name="Tonacini J."/>
            <person name="Schnyder B."/>
            <person name="Lefort F."/>
        </authorList>
    </citation>
    <scope>NUCLEOTIDE SEQUENCE [LARGE SCALE GENOMIC DNA]</scope>
    <source>
        <strain evidence="1 2">SA-120</strain>
    </source>
</reference>
<gene>
    <name evidence="1" type="ORF">QU38_01145</name>
</gene>
<sequence>LEGRDRQDRPEDLLLEDAHLVVALEHGRLHVEALRELALLDVALAAGEALGPLLLADVDVAEDLLELLRGGLRADHRRRVEGRALRDRLDALHGALDEAVVDRLVHERPARAGADLALVEGEHREAFERLVEEVVVLVS</sequence>